<dbReference type="InterPro" id="IPR036412">
    <property type="entry name" value="HAD-like_sf"/>
</dbReference>
<evidence type="ECO:0000313" key="2">
    <source>
        <dbReference type="EMBL" id="KKA30640.1"/>
    </source>
</evidence>
<dbReference type="PANTHER" id="PTHR47829:SF1">
    <property type="entry name" value="HAD FAMILY PHOSPHATASE"/>
    <property type="match status" value="1"/>
</dbReference>
<comment type="caution">
    <text evidence="2">The sequence shown here is derived from an EMBL/GenBank/DDBJ whole genome shotgun (WGS) entry which is preliminary data.</text>
</comment>
<dbReference type="OrthoDB" id="1694274at2759"/>
<dbReference type="Gene3D" id="3.40.50.1000">
    <property type="entry name" value="HAD superfamily/HAD-like"/>
    <property type="match status" value="1"/>
</dbReference>
<dbReference type="Proteomes" id="UP000033483">
    <property type="component" value="Unassembled WGS sequence"/>
</dbReference>
<protein>
    <submittedName>
        <fullName evidence="2">Uncharacterized protein</fullName>
    </submittedName>
</protein>
<dbReference type="InterPro" id="IPR023214">
    <property type="entry name" value="HAD_sf"/>
</dbReference>
<dbReference type="SFLD" id="SFLDS00003">
    <property type="entry name" value="Haloacid_Dehalogenase"/>
    <property type="match status" value="1"/>
</dbReference>
<gene>
    <name evidence="2" type="ORF">TD95_004217</name>
</gene>
<dbReference type="InterPro" id="IPR052898">
    <property type="entry name" value="ACAD10-like"/>
</dbReference>
<name>A0A0F4ZKC6_9PEZI</name>
<dbReference type="Pfam" id="PF00702">
    <property type="entry name" value="Hydrolase"/>
    <property type="match status" value="1"/>
</dbReference>
<organism evidence="2 3">
    <name type="scientific">Thielaviopsis punctulata</name>
    <dbReference type="NCBI Taxonomy" id="72032"/>
    <lineage>
        <taxon>Eukaryota</taxon>
        <taxon>Fungi</taxon>
        <taxon>Dikarya</taxon>
        <taxon>Ascomycota</taxon>
        <taxon>Pezizomycotina</taxon>
        <taxon>Sordariomycetes</taxon>
        <taxon>Hypocreomycetidae</taxon>
        <taxon>Microascales</taxon>
        <taxon>Ceratocystidaceae</taxon>
        <taxon>Thielaviopsis</taxon>
    </lineage>
</organism>
<dbReference type="Gene3D" id="1.10.150.240">
    <property type="entry name" value="Putative phosphatase, domain 2"/>
    <property type="match status" value="1"/>
</dbReference>
<dbReference type="NCBIfam" id="TIGR01509">
    <property type="entry name" value="HAD-SF-IA-v3"/>
    <property type="match status" value="1"/>
</dbReference>
<dbReference type="SUPFAM" id="SSF56784">
    <property type="entry name" value="HAD-like"/>
    <property type="match status" value="1"/>
</dbReference>
<dbReference type="SFLD" id="SFLDG01129">
    <property type="entry name" value="C1.5:_HAD__Beta-PGM__Phosphata"/>
    <property type="match status" value="1"/>
</dbReference>
<dbReference type="EMBL" id="LAEV01000335">
    <property type="protein sequence ID" value="KKA30640.1"/>
    <property type="molecule type" value="Genomic_DNA"/>
</dbReference>
<sequence>MTALPKPKLILFDIGGVCVILDYELSLGIIPGWINYAISQSAPNGFWHRLERGEIPMDDAFFAGFSSDLHHRKRWEAFYQRARSKDATTPSPTKAESEDPTVTLPVPDLPQINAKQLFNDMMQKSTTMDPWMFPALQALKSSKQFLLGALSNTVIFPASHPLGSRDSDAFFRDPLRSMFDFFVSSAHVGVRKPQPEIYQLALARANQVAGTKIEPGDVLFLDDIGENLREARRQGFRTLKVPLGKAFEAVDELETITGLKLAGNHPREPILPQISTARSKI</sequence>
<evidence type="ECO:0000256" key="1">
    <source>
        <dbReference type="SAM" id="MobiDB-lite"/>
    </source>
</evidence>
<accession>A0A0F4ZKC6</accession>
<dbReference type="GO" id="GO:0016791">
    <property type="term" value="F:phosphatase activity"/>
    <property type="evidence" value="ECO:0007669"/>
    <property type="project" value="UniProtKB-ARBA"/>
</dbReference>
<dbReference type="AlphaFoldDB" id="A0A0F4ZKC6"/>
<evidence type="ECO:0000313" key="3">
    <source>
        <dbReference type="Proteomes" id="UP000033483"/>
    </source>
</evidence>
<dbReference type="InterPro" id="IPR006439">
    <property type="entry name" value="HAD-SF_hydro_IA"/>
</dbReference>
<reference evidence="2 3" key="1">
    <citation type="submission" date="2015-03" db="EMBL/GenBank/DDBJ databases">
        <authorList>
            <person name="Radwan O."/>
            <person name="Al-Naeli F.A."/>
            <person name="Rendon G.A."/>
            <person name="Fields C."/>
        </authorList>
    </citation>
    <scope>NUCLEOTIDE SEQUENCE [LARGE SCALE GENOMIC DNA]</scope>
    <source>
        <strain evidence="2">CR-DP1</strain>
    </source>
</reference>
<proteinExistence type="predicted"/>
<keyword evidence="3" id="KW-1185">Reference proteome</keyword>
<feature type="region of interest" description="Disordered" evidence="1">
    <location>
        <begin position="83"/>
        <end position="103"/>
    </location>
</feature>
<dbReference type="InterPro" id="IPR023198">
    <property type="entry name" value="PGP-like_dom2"/>
</dbReference>
<dbReference type="PANTHER" id="PTHR47829">
    <property type="entry name" value="HYDROLASE, PUTATIVE (AFU_ORTHOLOGUE AFUA_1G12880)-RELATED"/>
    <property type="match status" value="1"/>
</dbReference>